<keyword evidence="2" id="KW-0472">Membrane</keyword>
<feature type="region of interest" description="Disordered" evidence="1">
    <location>
        <begin position="330"/>
        <end position="354"/>
    </location>
</feature>
<organism evidence="3 4">
    <name type="scientific">Marasmiellus scandens</name>
    <dbReference type="NCBI Taxonomy" id="2682957"/>
    <lineage>
        <taxon>Eukaryota</taxon>
        <taxon>Fungi</taxon>
        <taxon>Dikarya</taxon>
        <taxon>Basidiomycota</taxon>
        <taxon>Agaricomycotina</taxon>
        <taxon>Agaricomycetes</taxon>
        <taxon>Agaricomycetidae</taxon>
        <taxon>Agaricales</taxon>
        <taxon>Marasmiineae</taxon>
        <taxon>Omphalotaceae</taxon>
        <taxon>Marasmiellus</taxon>
    </lineage>
</organism>
<reference evidence="3 4" key="1">
    <citation type="submission" date="2024-01" db="EMBL/GenBank/DDBJ databases">
        <title>A draft genome for the cacao thread blight pathogen Marasmiellus scandens.</title>
        <authorList>
            <person name="Baruah I.K."/>
            <person name="Leung J."/>
            <person name="Bukari Y."/>
            <person name="Amoako-Attah I."/>
            <person name="Meinhardt L.W."/>
            <person name="Bailey B.A."/>
            <person name="Cohen S.P."/>
        </authorList>
    </citation>
    <scope>NUCLEOTIDE SEQUENCE [LARGE SCALE GENOMIC DNA]</scope>
    <source>
        <strain evidence="3 4">GH-19</strain>
    </source>
</reference>
<dbReference type="Proteomes" id="UP001498398">
    <property type="component" value="Unassembled WGS sequence"/>
</dbReference>
<evidence type="ECO:0000313" key="3">
    <source>
        <dbReference type="EMBL" id="KAK7439015.1"/>
    </source>
</evidence>
<evidence type="ECO:0000313" key="4">
    <source>
        <dbReference type="Proteomes" id="UP001498398"/>
    </source>
</evidence>
<keyword evidence="2" id="KW-1133">Transmembrane helix</keyword>
<sequence length="495" mass="54175">MSDKTATLVIDDTFLSNLFKHAENNSWGGEPSNELNPTFRKSYSWTKPNSNAESAILSLRVPFDHLNLEKGLLTVYGYTPPLGYNQTFFEFTDDENSINSQSFSSPPNVGSLLLTVNASTSADINKTVIPPDITVIDYVTILVSDNYTDLRGTTILVDDTSPEIHFEGNWSSNRDEQMEVTLHTSPNVTVNRQWWPHGNSTHSSQAAVGDSFTFRFKGTSVNVVGSYPGILDNGLQFPIDFFLALEFTLDSNTTRRDINGPGGGSPAHFEYMRFDSLDPNENHTLTMSVTEMHIDGSTSSPFMIRLDYLIYTPSFTNLFEKPDFSGEFSKSGTYSSTSAPTSSSTAAAPNGNDVDSSTRIGAIAGGIIGSIILVTLVVLTAWLCRRKHRSLNSSQSITQPGVLTPFTLQSPIQSNTYSNKSAIISASQTTTARRHSFNGFSSTSPDPEITSDFPANRSPSAAENGYRDLMAMIDMLTVAFRGYSGPPEYQSEAEQ</sequence>
<keyword evidence="4" id="KW-1185">Reference proteome</keyword>
<protein>
    <recommendedName>
        <fullName evidence="5">Axial budding pattern protein 2</fullName>
    </recommendedName>
</protein>
<feature type="compositionally biased region" description="Low complexity" evidence="1">
    <location>
        <begin position="331"/>
        <end position="348"/>
    </location>
</feature>
<proteinExistence type="predicted"/>
<gene>
    <name evidence="3" type="ORF">VKT23_017721</name>
</gene>
<evidence type="ECO:0000256" key="1">
    <source>
        <dbReference type="SAM" id="MobiDB-lite"/>
    </source>
</evidence>
<name>A0ABR1IUI3_9AGAR</name>
<evidence type="ECO:0008006" key="5">
    <source>
        <dbReference type="Google" id="ProtNLM"/>
    </source>
</evidence>
<feature type="region of interest" description="Disordered" evidence="1">
    <location>
        <begin position="434"/>
        <end position="460"/>
    </location>
</feature>
<feature type="transmembrane region" description="Helical" evidence="2">
    <location>
        <begin position="360"/>
        <end position="384"/>
    </location>
</feature>
<comment type="caution">
    <text evidence="3">The sequence shown here is derived from an EMBL/GenBank/DDBJ whole genome shotgun (WGS) entry which is preliminary data.</text>
</comment>
<dbReference type="EMBL" id="JBANRG010000075">
    <property type="protein sequence ID" value="KAK7439015.1"/>
    <property type="molecule type" value="Genomic_DNA"/>
</dbReference>
<accession>A0ABR1IUI3</accession>
<keyword evidence="2" id="KW-0812">Transmembrane</keyword>
<evidence type="ECO:0000256" key="2">
    <source>
        <dbReference type="SAM" id="Phobius"/>
    </source>
</evidence>